<reference evidence="1 2" key="1">
    <citation type="submission" date="2018-08" db="EMBL/GenBank/DDBJ databases">
        <title>Meiothermus roseus NBRC 110900 genome sequencing project.</title>
        <authorList>
            <person name="Da Costa M.S."/>
            <person name="Albuquerque L."/>
            <person name="Raposo P."/>
            <person name="Froufe H.J.C."/>
            <person name="Barroso C.S."/>
            <person name="Egas C."/>
        </authorList>
    </citation>
    <scope>NUCLEOTIDE SEQUENCE [LARGE SCALE GENOMIC DNA]</scope>
    <source>
        <strain evidence="1 2">NBRC 110900</strain>
    </source>
</reference>
<proteinExistence type="predicted"/>
<name>A0A399EWK5_9DEIN</name>
<dbReference type="AlphaFoldDB" id="A0A399EWK5"/>
<dbReference type="SUPFAM" id="SSF55008">
    <property type="entry name" value="HMA, heavy metal-associated domain"/>
    <property type="match status" value="1"/>
</dbReference>
<sequence length="72" mass="8177">MTTMNRVLIGIRGVELPEQMEKILNALRALEGVQRAEQATLGQVEVEYDPYRLTVMDLIRSIREQGFLAGML</sequence>
<evidence type="ECO:0000313" key="2">
    <source>
        <dbReference type="Proteomes" id="UP000265341"/>
    </source>
</evidence>
<dbReference type="GO" id="GO:0046872">
    <property type="term" value="F:metal ion binding"/>
    <property type="evidence" value="ECO:0007669"/>
    <property type="project" value="InterPro"/>
</dbReference>
<accession>A0A399EWK5</accession>
<dbReference type="Proteomes" id="UP000265341">
    <property type="component" value="Unassembled WGS sequence"/>
</dbReference>
<dbReference type="EMBL" id="QWLA01000010">
    <property type="protein sequence ID" value="RIH88418.1"/>
    <property type="molecule type" value="Genomic_DNA"/>
</dbReference>
<organism evidence="1 2">
    <name type="scientific">Calidithermus roseus</name>
    <dbReference type="NCBI Taxonomy" id="1644118"/>
    <lineage>
        <taxon>Bacteria</taxon>
        <taxon>Thermotogati</taxon>
        <taxon>Deinococcota</taxon>
        <taxon>Deinococci</taxon>
        <taxon>Thermales</taxon>
        <taxon>Thermaceae</taxon>
        <taxon>Calidithermus</taxon>
    </lineage>
</organism>
<evidence type="ECO:0000313" key="1">
    <source>
        <dbReference type="EMBL" id="RIH88418.1"/>
    </source>
</evidence>
<keyword evidence="2" id="KW-1185">Reference proteome</keyword>
<dbReference type="InterPro" id="IPR036163">
    <property type="entry name" value="HMA_dom_sf"/>
</dbReference>
<dbReference type="Gene3D" id="3.30.70.100">
    <property type="match status" value="1"/>
</dbReference>
<gene>
    <name evidence="1" type="ORF">Mrose_00827</name>
</gene>
<comment type="caution">
    <text evidence="1">The sequence shown here is derived from an EMBL/GenBank/DDBJ whole genome shotgun (WGS) entry which is preliminary data.</text>
</comment>
<protein>
    <submittedName>
        <fullName evidence="1">Uncharacterized protein</fullName>
    </submittedName>
</protein>